<dbReference type="EMBL" id="APAU02000265">
    <property type="protein sequence ID" value="EUB54376.1"/>
    <property type="molecule type" value="Genomic_DNA"/>
</dbReference>
<accession>W6U1H3</accession>
<proteinExistence type="predicted"/>
<dbReference type="AlphaFoldDB" id="W6U1H3"/>
<evidence type="ECO:0000313" key="2">
    <source>
        <dbReference type="Proteomes" id="UP000019149"/>
    </source>
</evidence>
<reference evidence="1 2" key="1">
    <citation type="journal article" date="2013" name="Nat. Genet.">
        <title>The genome of the hydatid tapeworm Echinococcus granulosus.</title>
        <authorList>
            <person name="Zheng H."/>
            <person name="Zhang W."/>
            <person name="Zhang L."/>
            <person name="Zhang Z."/>
            <person name="Li J."/>
            <person name="Lu G."/>
            <person name="Zhu Y."/>
            <person name="Wang Y."/>
            <person name="Huang Y."/>
            <person name="Liu J."/>
            <person name="Kang H."/>
            <person name="Chen J."/>
            <person name="Wang L."/>
            <person name="Chen A."/>
            <person name="Yu S."/>
            <person name="Gao Z."/>
            <person name="Jin L."/>
            <person name="Gu W."/>
            <person name="Wang Z."/>
            <person name="Zhao L."/>
            <person name="Shi B."/>
            <person name="Wen H."/>
            <person name="Lin R."/>
            <person name="Jones M.K."/>
            <person name="Brejova B."/>
            <person name="Vinar T."/>
            <person name="Zhao G."/>
            <person name="McManus D.P."/>
            <person name="Chen Z."/>
            <person name="Zhou Y."/>
            <person name="Wang S."/>
        </authorList>
    </citation>
    <scope>NUCLEOTIDE SEQUENCE [LARGE SCALE GENOMIC DNA]</scope>
</reference>
<protein>
    <submittedName>
        <fullName evidence="1">Uncharacterized protein</fullName>
    </submittedName>
</protein>
<name>W6U1H3_ECHGR</name>
<keyword evidence="2" id="KW-1185">Reference proteome</keyword>
<sequence length="224" mass="25428">MPLKDVLEVSGFKHGKTGLRTDATIEKQTKLKGIGMENKKWAEKVYNVDAAVERDVMLKVNEINREGQHNSNYAITIPLPLSIKKGDECIALIHPTGTSFEKSAKRRSQLGAFTLKEQSCLSLLKPFYSQNYFFSPLNNALFCISFAYKGRANWSKTLPKVDLKSFLFVLLQRIKLSTREILFLCVTLKNKVVFIPTNYTPTTFTNNRRFDGDLCGLLATIRHT</sequence>
<dbReference type="KEGG" id="egl:EGR_10763"/>
<gene>
    <name evidence="1" type="ORF">EGR_10763</name>
</gene>
<dbReference type="GeneID" id="36346478"/>
<dbReference type="RefSeq" id="XP_024345572.1">
    <property type="nucleotide sequence ID" value="XM_024500012.1"/>
</dbReference>
<comment type="caution">
    <text evidence="1">The sequence shown here is derived from an EMBL/GenBank/DDBJ whole genome shotgun (WGS) entry which is preliminary data.</text>
</comment>
<evidence type="ECO:0000313" key="1">
    <source>
        <dbReference type="EMBL" id="EUB54376.1"/>
    </source>
</evidence>
<dbReference type="Proteomes" id="UP000019149">
    <property type="component" value="Unassembled WGS sequence"/>
</dbReference>
<dbReference type="CTD" id="36346478"/>
<organism evidence="1 2">
    <name type="scientific">Echinococcus granulosus</name>
    <name type="common">Hydatid tapeworm</name>
    <dbReference type="NCBI Taxonomy" id="6210"/>
    <lineage>
        <taxon>Eukaryota</taxon>
        <taxon>Metazoa</taxon>
        <taxon>Spiralia</taxon>
        <taxon>Lophotrochozoa</taxon>
        <taxon>Platyhelminthes</taxon>
        <taxon>Cestoda</taxon>
        <taxon>Eucestoda</taxon>
        <taxon>Cyclophyllidea</taxon>
        <taxon>Taeniidae</taxon>
        <taxon>Echinococcus</taxon>
        <taxon>Echinococcus granulosus group</taxon>
    </lineage>
</organism>